<reference evidence="3" key="1">
    <citation type="journal article" date="2019" name="Int. J. Syst. Evol. Microbiol.">
        <title>The Global Catalogue of Microorganisms (GCM) 10K type strain sequencing project: providing services to taxonomists for standard genome sequencing and annotation.</title>
        <authorList>
            <consortium name="The Broad Institute Genomics Platform"/>
            <consortium name="The Broad Institute Genome Sequencing Center for Infectious Disease"/>
            <person name="Wu L."/>
            <person name="Ma J."/>
        </authorList>
    </citation>
    <scope>NUCLEOTIDE SEQUENCE [LARGE SCALE GENOMIC DNA]</scope>
    <source>
        <strain evidence="3">CGMCC 4.7638</strain>
    </source>
</reference>
<feature type="region of interest" description="Disordered" evidence="1">
    <location>
        <begin position="1"/>
        <end position="45"/>
    </location>
</feature>
<dbReference type="EMBL" id="JBHUKQ010000016">
    <property type="protein sequence ID" value="MFD2485573.1"/>
    <property type="molecule type" value="Genomic_DNA"/>
</dbReference>
<gene>
    <name evidence="2" type="ORF">ACFSUT_35235</name>
</gene>
<accession>A0ABW5IA46</accession>
<evidence type="ECO:0000313" key="2">
    <source>
        <dbReference type="EMBL" id="MFD2485573.1"/>
    </source>
</evidence>
<name>A0ABW5IA46_9PSEU</name>
<keyword evidence="3" id="KW-1185">Reference proteome</keyword>
<comment type="caution">
    <text evidence="2">The sequence shown here is derived from an EMBL/GenBank/DDBJ whole genome shotgun (WGS) entry which is preliminary data.</text>
</comment>
<dbReference type="Proteomes" id="UP001597542">
    <property type="component" value="Unassembled WGS sequence"/>
</dbReference>
<organism evidence="2 3">
    <name type="scientific">Amycolatopsis albidoflavus</name>
    <dbReference type="NCBI Taxonomy" id="102226"/>
    <lineage>
        <taxon>Bacteria</taxon>
        <taxon>Bacillati</taxon>
        <taxon>Actinomycetota</taxon>
        <taxon>Actinomycetes</taxon>
        <taxon>Pseudonocardiales</taxon>
        <taxon>Pseudonocardiaceae</taxon>
        <taxon>Amycolatopsis</taxon>
    </lineage>
</organism>
<dbReference type="RefSeq" id="WP_344278190.1">
    <property type="nucleotide sequence ID" value="NZ_BAAAHV010000015.1"/>
</dbReference>
<proteinExistence type="predicted"/>
<protein>
    <submittedName>
        <fullName evidence="2">Uncharacterized protein</fullName>
    </submittedName>
</protein>
<sequence length="45" mass="4565">MLATSRFTVGSVLEEPANAEDAPEIAGHPGPDPASAFNDGLAQRG</sequence>
<evidence type="ECO:0000256" key="1">
    <source>
        <dbReference type="SAM" id="MobiDB-lite"/>
    </source>
</evidence>
<evidence type="ECO:0000313" key="3">
    <source>
        <dbReference type="Proteomes" id="UP001597542"/>
    </source>
</evidence>